<sequence length="170" mass="19664">MKRVIFCSGQVYAALFKHRETHDLKDTAITRVEELHPFPWEEVRQNLDAYPNAEDIVWCQEETLNGGSWSHVMPHIDLILQKTKSHGDKKVRFAGRDPASGAAVGYKVLHALQEQMLLNDAFQIEWLLSYDCFSFTDIELEFSSWQLPVYSCPKKMEFVESFSSIHVQDV</sequence>
<evidence type="ECO:0000256" key="1">
    <source>
        <dbReference type="ARBA" id="ARBA00001964"/>
    </source>
</evidence>
<evidence type="ECO:0000256" key="2">
    <source>
        <dbReference type="ARBA" id="ARBA00006936"/>
    </source>
</evidence>
<dbReference type="AlphaFoldDB" id="A0A5N6H3L6"/>
<dbReference type="GO" id="GO:0006099">
    <property type="term" value="P:tricarboxylic acid cycle"/>
    <property type="evidence" value="ECO:0007669"/>
    <property type="project" value="TreeGrafter"/>
</dbReference>
<organism evidence="6">
    <name type="scientific">Aspergillus flavus</name>
    <dbReference type="NCBI Taxonomy" id="5059"/>
    <lineage>
        <taxon>Eukaryota</taxon>
        <taxon>Fungi</taxon>
        <taxon>Dikarya</taxon>
        <taxon>Ascomycota</taxon>
        <taxon>Pezizomycotina</taxon>
        <taxon>Eurotiomycetes</taxon>
        <taxon>Eurotiomycetidae</taxon>
        <taxon>Eurotiales</taxon>
        <taxon>Aspergillaceae</taxon>
        <taxon>Aspergillus</taxon>
        <taxon>Aspergillus subgen. Circumdati</taxon>
    </lineage>
</organism>
<dbReference type="InterPro" id="IPR042179">
    <property type="entry name" value="KGD_C_sf"/>
</dbReference>
<keyword evidence="3" id="KW-0560">Oxidoreductase</keyword>
<gene>
    <name evidence="6" type="ORF">BDV35DRAFT_147067</name>
</gene>
<dbReference type="GO" id="GO:0005739">
    <property type="term" value="C:mitochondrion"/>
    <property type="evidence" value="ECO:0007669"/>
    <property type="project" value="TreeGrafter"/>
</dbReference>
<dbReference type="GO" id="GO:0004591">
    <property type="term" value="F:oxoglutarate dehydrogenase (succinyl-transferring) activity"/>
    <property type="evidence" value="ECO:0007669"/>
    <property type="project" value="TreeGrafter"/>
</dbReference>
<dbReference type="Pfam" id="PF16870">
    <property type="entry name" value="OxoGdeHyase_C"/>
    <property type="match status" value="1"/>
</dbReference>
<feature type="domain" description="2-oxoglutarate dehydrogenase E1 component/KDG C-terminal" evidence="5">
    <location>
        <begin position="2"/>
        <end position="122"/>
    </location>
</feature>
<evidence type="ECO:0000313" key="6">
    <source>
        <dbReference type="EMBL" id="KAB8249106.1"/>
    </source>
</evidence>
<accession>A0A5N6H3L6</accession>
<dbReference type="GO" id="GO:0030976">
    <property type="term" value="F:thiamine pyrophosphate binding"/>
    <property type="evidence" value="ECO:0007669"/>
    <property type="project" value="InterPro"/>
</dbReference>
<evidence type="ECO:0000256" key="4">
    <source>
        <dbReference type="ARBA" id="ARBA00023052"/>
    </source>
</evidence>
<reference evidence="6" key="1">
    <citation type="submission" date="2019-04" db="EMBL/GenBank/DDBJ databases">
        <title>Friends and foes A comparative genomics study of 23 Aspergillus species from section Flavi.</title>
        <authorList>
            <consortium name="DOE Joint Genome Institute"/>
            <person name="Kjaerbolling I."/>
            <person name="Vesth T."/>
            <person name="Frisvad J.C."/>
            <person name="Nybo J.L."/>
            <person name="Theobald S."/>
            <person name="Kildgaard S."/>
            <person name="Isbrandt T."/>
            <person name="Kuo A."/>
            <person name="Sato A."/>
            <person name="Lyhne E.K."/>
            <person name="Kogle M.E."/>
            <person name="Wiebenga A."/>
            <person name="Kun R.S."/>
            <person name="Lubbers R.J."/>
            <person name="Makela M.R."/>
            <person name="Barry K."/>
            <person name="Chovatia M."/>
            <person name="Clum A."/>
            <person name="Daum C."/>
            <person name="Haridas S."/>
            <person name="He G."/>
            <person name="LaButti K."/>
            <person name="Lipzen A."/>
            <person name="Mondo S."/>
            <person name="Riley R."/>
            <person name="Salamov A."/>
            <person name="Simmons B.A."/>
            <person name="Magnuson J.K."/>
            <person name="Henrissat B."/>
            <person name="Mortensen U.H."/>
            <person name="Larsen T.O."/>
            <person name="Devries R.P."/>
            <person name="Grigoriev I.V."/>
            <person name="Machida M."/>
            <person name="Baker S.E."/>
            <person name="Andersen M.R."/>
        </authorList>
    </citation>
    <scope>NUCLEOTIDE SEQUENCE [LARGE SCALE GENOMIC DNA]</scope>
    <source>
        <strain evidence="6">CBS 121.62</strain>
    </source>
</reference>
<dbReference type="PANTHER" id="PTHR23152">
    <property type="entry name" value="2-OXOGLUTARATE DEHYDROGENASE"/>
    <property type="match status" value="1"/>
</dbReference>
<dbReference type="VEuPathDB" id="FungiDB:AFLA_000618"/>
<dbReference type="Proteomes" id="UP000325434">
    <property type="component" value="Unassembled WGS sequence"/>
</dbReference>
<dbReference type="VEuPathDB" id="FungiDB:F9C07_1190"/>
<dbReference type="Gene3D" id="3.40.50.11610">
    <property type="entry name" value="Multifunctional 2-oxoglutarate metabolism enzyme, C-terminal domain"/>
    <property type="match status" value="1"/>
</dbReference>
<proteinExistence type="inferred from homology"/>
<evidence type="ECO:0000259" key="5">
    <source>
        <dbReference type="Pfam" id="PF16870"/>
    </source>
</evidence>
<dbReference type="InterPro" id="IPR031717">
    <property type="entry name" value="ODO-1/KGD_C"/>
</dbReference>
<evidence type="ECO:0000256" key="3">
    <source>
        <dbReference type="ARBA" id="ARBA00023002"/>
    </source>
</evidence>
<comment type="similarity">
    <text evidence="2">Belongs to the alpha-ketoglutarate dehydrogenase family.</text>
</comment>
<protein>
    <recommendedName>
        <fullName evidence="5">2-oxoglutarate dehydrogenase E1 component/KDG C-terminal domain-containing protein</fullName>
    </recommendedName>
</protein>
<dbReference type="PANTHER" id="PTHR23152:SF4">
    <property type="entry name" value="2-OXOADIPATE DEHYDROGENASE COMPLEX COMPONENT E1"/>
    <property type="match status" value="1"/>
</dbReference>
<keyword evidence="4" id="KW-0786">Thiamine pyrophosphate</keyword>
<dbReference type="GO" id="GO:0045252">
    <property type="term" value="C:oxoglutarate dehydrogenase complex"/>
    <property type="evidence" value="ECO:0007669"/>
    <property type="project" value="TreeGrafter"/>
</dbReference>
<dbReference type="EMBL" id="ML734574">
    <property type="protein sequence ID" value="KAB8249106.1"/>
    <property type="molecule type" value="Genomic_DNA"/>
</dbReference>
<comment type="cofactor">
    <cofactor evidence="1">
        <name>thiamine diphosphate</name>
        <dbReference type="ChEBI" id="CHEBI:58937"/>
    </cofactor>
</comment>
<name>A0A5N6H3L6_ASPFL</name>
<dbReference type="InterPro" id="IPR011603">
    <property type="entry name" value="2oxoglutarate_DH_E1"/>
</dbReference>